<dbReference type="InterPro" id="IPR013083">
    <property type="entry name" value="Znf_RING/FYVE/PHD"/>
</dbReference>
<dbReference type="Gene3D" id="3.30.40.10">
    <property type="entry name" value="Zinc/RING finger domain, C3HC4 (zinc finger)"/>
    <property type="match status" value="2"/>
</dbReference>
<keyword evidence="1 4" id="KW-0862">Zinc</keyword>
<accession>A0A7G2CD58</accession>
<feature type="region of interest" description="Disordered" evidence="2">
    <location>
        <begin position="353"/>
        <end position="425"/>
    </location>
</feature>
<feature type="compositionally biased region" description="Basic and acidic residues" evidence="2">
    <location>
        <begin position="353"/>
        <end position="370"/>
    </location>
</feature>
<keyword evidence="5" id="KW-1185">Reference proteome</keyword>
<feature type="compositionally biased region" description="Basic and acidic residues" evidence="2">
    <location>
        <begin position="398"/>
        <end position="411"/>
    </location>
</feature>
<dbReference type="InterPro" id="IPR042862">
    <property type="entry name" value="RNF32"/>
</dbReference>
<dbReference type="InterPro" id="IPR001841">
    <property type="entry name" value="Znf_RING"/>
</dbReference>
<dbReference type="Pfam" id="PF17123">
    <property type="entry name" value="zf-RING_11"/>
    <property type="match status" value="1"/>
</dbReference>
<dbReference type="SMART" id="SM00184">
    <property type="entry name" value="RING"/>
    <property type="match status" value="2"/>
</dbReference>
<dbReference type="Proteomes" id="UP000515908">
    <property type="component" value="Chromosome 07"/>
</dbReference>
<feature type="compositionally biased region" description="Basic residues" evidence="2">
    <location>
        <begin position="371"/>
        <end position="381"/>
    </location>
</feature>
<dbReference type="InterPro" id="IPR000048">
    <property type="entry name" value="IQ_motif_EF-hand-BS"/>
</dbReference>
<dbReference type="Pfam" id="PF00612">
    <property type="entry name" value="IQ"/>
    <property type="match status" value="1"/>
</dbReference>
<evidence type="ECO:0000313" key="4">
    <source>
        <dbReference type="EMBL" id="CAD2216784.1"/>
    </source>
</evidence>
<evidence type="ECO:0000256" key="2">
    <source>
        <dbReference type="SAM" id="MobiDB-lite"/>
    </source>
</evidence>
<dbReference type="OrthoDB" id="8062037at2759"/>
<keyword evidence="1 4" id="KW-0479">Metal-binding</keyword>
<dbReference type="PROSITE" id="PS50096">
    <property type="entry name" value="IQ"/>
    <property type="match status" value="1"/>
</dbReference>
<dbReference type="GO" id="GO:0008270">
    <property type="term" value="F:zinc ion binding"/>
    <property type="evidence" value="ECO:0007669"/>
    <property type="project" value="UniProtKB-KW"/>
</dbReference>
<dbReference type="VEuPathDB" id="TriTrypDB:ADEAN_000426200"/>
<gene>
    <name evidence="4" type="ORF">ADEAN_000426200</name>
</gene>
<name>A0A7G2CD58_9TRYP</name>
<feature type="domain" description="RING-type" evidence="3">
    <location>
        <begin position="117"/>
        <end position="174"/>
    </location>
</feature>
<dbReference type="EMBL" id="LR877151">
    <property type="protein sequence ID" value="CAD2216784.1"/>
    <property type="molecule type" value="Genomic_DNA"/>
</dbReference>
<dbReference type="AlphaFoldDB" id="A0A7G2CD58"/>
<reference evidence="4 5" key="1">
    <citation type="submission" date="2020-08" db="EMBL/GenBank/DDBJ databases">
        <authorList>
            <person name="Newling K."/>
            <person name="Davey J."/>
            <person name="Forrester S."/>
        </authorList>
    </citation>
    <scope>NUCLEOTIDE SEQUENCE [LARGE SCALE GENOMIC DNA]</scope>
    <source>
        <strain evidence="5">Crithidia deanei Carvalho (ATCC PRA-265)</strain>
    </source>
</reference>
<dbReference type="PANTHER" id="PTHR14991">
    <property type="entry name" value="RING FINGER PROTEIN 32"/>
    <property type="match status" value="1"/>
</dbReference>
<evidence type="ECO:0000256" key="1">
    <source>
        <dbReference type="PROSITE-ProRule" id="PRU00175"/>
    </source>
</evidence>
<dbReference type="PANTHER" id="PTHR14991:SF0">
    <property type="entry name" value="RING FINGER PROTEIN 32"/>
    <property type="match status" value="1"/>
</dbReference>
<sequence>MSSDELPSIGVALNKKGTQGTRNNNKVALWSAVALQQHFRKQGACSVVPGMTDEKGAPVAINTSRLPPPQQHGQLTLAQKMGLVPPPPKEPTMEGWQITEQRALLREKLQPLGEQLCGICLEPFYATREEGQVILSCSHVFHEKCFKTFERLTRQRMREEGGDTAIRLACPECRETHYHKKKYFASKALAQRTALVKMQAVVRGFLARRRYTTLRLQSDDTFRGEYAKTRLEKLSRSWERYLSELDKLRESVLLDTDVVKQTAAAAYLSEKDWQAIIQKRTEMDSDYVNIGSVDPSTVLRETAEVCKKAGLPFHQCAICLDVIQRHMSEGTTGPETVEDDAGARYVDAMRKEYEERRRTEERGKLPEAKKSRPKATTKKKPSGLPKSGASSRSHSKTRTTEQRDRQEEKAKAPSKVASGAQQEESNRGSVILSCSHCFHDACLSTFEHYNEWLAMKEGNQSVNKCPLCRSGYAKHPF</sequence>
<evidence type="ECO:0000259" key="3">
    <source>
        <dbReference type="PROSITE" id="PS50089"/>
    </source>
</evidence>
<proteinExistence type="predicted"/>
<evidence type="ECO:0000313" key="5">
    <source>
        <dbReference type="Proteomes" id="UP000515908"/>
    </source>
</evidence>
<protein>
    <submittedName>
        <fullName evidence="4">RING-like zinc finger/RING-type zinc-finger/Ring finger domain/zinc-RING finger domain/IQ calmodulin-binding motif containing protein, putative</fullName>
    </submittedName>
</protein>
<keyword evidence="1 4" id="KW-0863">Zinc-finger</keyword>
<dbReference type="PROSITE" id="PS50089">
    <property type="entry name" value="ZF_RING_2"/>
    <property type="match status" value="1"/>
</dbReference>
<organism evidence="4 5">
    <name type="scientific">Angomonas deanei</name>
    <dbReference type="NCBI Taxonomy" id="59799"/>
    <lineage>
        <taxon>Eukaryota</taxon>
        <taxon>Discoba</taxon>
        <taxon>Euglenozoa</taxon>
        <taxon>Kinetoplastea</taxon>
        <taxon>Metakinetoplastina</taxon>
        <taxon>Trypanosomatida</taxon>
        <taxon>Trypanosomatidae</taxon>
        <taxon>Strigomonadinae</taxon>
        <taxon>Angomonas</taxon>
    </lineage>
</organism>
<dbReference type="SUPFAM" id="SSF57850">
    <property type="entry name" value="RING/U-box"/>
    <property type="match status" value="2"/>
</dbReference>